<dbReference type="InterPro" id="IPR041552">
    <property type="entry name" value="UvrA_DNA-bd"/>
</dbReference>
<keyword evidence="2" id="KW-0963">Cytoplasm</keyword>
<dbReference type="PROSITE" id="PS50893">
    <property type="entry name" value="ABC_TRANSPORTER_2"/>
    <property type="match status" value="2"/>
</dbReference>
<dbReference type="InterPro" id="IPR003439">
    <property type="entry name" value="ABC_transporter-like_ATP-bd"/>
</dbReference>
<evidence type="ECO:0000256" key="12">
    <source>
        <dbReference type="ARBA" id="ARBA00023125"/>
    </source>
</evidence>
<dbReference type="GO" id="GO:0003677">
    <property type="term" value="F:DNA binding"/>
    <property type="evidence" value="ECO:0007669"/>
    <property type="project" value="UniProtKB-KW"/>
</dbReference>
<keyword evidence="4" id="KW-0677">Repeat</keyword>
<dbReference type="PANTHER" id="PTHR43152:SF3">
    <property type="entry name" value="UVRABC SYSTEM PROTEIN A"/>
    <property type="match status" value="1"/>
</dbReference>
<keyword evidence="11" id="KW-0267">Excision nuclease</keyword>
<evidence type="ECO:0000256" key="13">
    <source>
        <dbReference type="ARBA" id="ARBA00023204"/>
    </source>
</evidence>
<evidence type="ECO:0000256" key="10">
    <source>
        <dbReference type="ARBA" id="ARBA00022840"/>
    </source>
</evidence>
<dbReference type="Gene3D" id="3.40.50.300">
    <property type="entry name" value="P-loop containing nucleotide triphosphate hydrolases"/>
    <property type="match status" value="2"/>
</dbReference>
<evidence type="ECO:0000313" key="18">
    <source>
        <dbReference type="EMBL" id="RGC16547.1"/>
    </source>
</evidence>
<dbReference type="GO" id="GO:0016887">
    <property type="term" value="F:ATP hydrolysis activity"/>
    <property type="evidence" value="ECO:0007669"/>
    <property type="project" value="InterPro"/>
</dbReference>
<evidence type="ECO:0000256" key="2">
    <source>
        <dbReference type="ARBA" id="ARBA00022490"/>
    </source>
</evidence>
<comment type="caution">
    <text evidence="18">The sequence shown here is derived from an EMBL/GenBank/DDBJ whole genome shotgun (WGS) entry which is preliminary data.</text>
</comment>
<keyword evidence="13" id="KW-0234">DNA repair</keyword>
<keyword evidence="8" id="KW-0863">Zinc-finger</keyword>
<gene>
    <name evidence="18" type="ORF">DXA38_07650</name>
</gene>
<keyword evidence="12" id="KW-0238">DNA-binding</keyword>
<evidence type="ECO:0000256" key="7">
    <source>
        <dbReference type="ARBA" id="ARBA00022769"/>
    </source>
</evidence>
<evidence type="ECO:0000256" key="9">
    <source>
        <dbReference type="ARBA" id="ARBA00022833"/>
    </source>
</evidence>
<keyword evidence="9" id="KW-0862">Zinc</keyword>
<evidence type="ECO:0000256" key="1">
    <source>
        <dbReference type="ARBA" id="ARBA00004496"/>
    </source>
</evidence>
<evidence type="ECO:0000256" key="16">
    <source>
        <dbReference type="ARBA" id="ARBA00042156"/>
    </source>
</evidence>
<evidence type="ECO:0000256" key="6">
    <source>
        <dbReference type="ARBA" id="ARBA00022763"/>
    </source>
</evidence>
<sequence>MRMKDIVITHATQGNLKNVSVCIPHGKLTGVIGVSGSGKSTLVIDVLYQECQRQYLEAISYQGIAKPRVESIQHAAAAIVISQDYKNMNPRSSLGTMTDMYTDLRMLFEKLSVYPCPCCHMPVHAPMLSEELVKEHEEYSVYTICPHCKKRFEKLTRTHFSFNTARGACPHCEGMGTVFALDMNRLIQPQLSLQEGAITLWQHRYLDYRLQLLAKVLQPVSLSVRPDVPFASLHPDVQKILIHGSAAVKERYPSLAEFEGAVPNFWRRYKESEGSFSGKRLLVSKECPHCHGERLQKRSREAVLCGKTLPQLAQLSLQELLDWVEVFFTEQKQLSQDAQSYLLDLKTKCSRLLRIGLGYLHLDRTMMSLSGGEKQRVRLAASLDSSLTGMIYILDEPTLGLHPRDNEGIITVMKQLRDQGNTVIVIEHDKHVIQACDYLLEVGPGAGMLGGEILCSGSMTEVLKNPKSLYAAALRRRHGKLPHTISSIQTFGIRHASMHNLKNQNAVFLKQAVNAVSGVSGSGKSTLLFDCLLQDDTNMQCNDMQRFGFEGIQDIVMVQQQPLHTMKRSVVATFTDVWDEIRRLFAKTEDSKQLHLQAQDFSFNKGSGRCPRCEGLGTITSSMLFFEDVELPCPICNGRRFQDSVLQVRVQGQTVDDILCMPVAQAAVLFQEHHKLTRILTLLQEIGLGHLCLGQRLTTLSTGEQMRLKLARELLRNTKAEALYVLDEPTAGLHPQDVEQLMMILRKMAAEKNTIIVIEHDLQVLRQADWIVDLGVGGGAAGGEVLCCGPVKDIISCTRSITGKYLKKEMEVYGDV</sequence>
<keyword evidence="5" id="KW-0547">Nucleotide-binding</keyword>
<dbReference type="Proteomes" id="UP000260025">
    <property type="component" value="Unassembled WGS sequence"/>
</dbReference>
<evidence type="ECO:0000256" key="3">
    <source>
        <dbReference type="ARBA" id="ARBA00022723"/>
    </source>
</evidence>
<name>A0A3E2VYH2_CLOIN</name>
<evidence type="ECO:0000256" key="5">
    <source>
        <dbReference type="ARBA" id="ARBA00022741"/>
    </source>
</evidence>
<dbReference type="GO" id="GO:0005737">
    <property type="term" value="C:cytoplasm"/>
    <property type="evidence" value="ECO:0007669"/>
    <property type="project" value="UniProtKB-SubCell"/>
</dbReference>
<evidence type="ECO:0000259" key="17">
    <source>
        <dbReference type="PROSITE" id="PS50893"/>
    </source>
</evidence>
<evidence type="ECO:0000313" key="19">
    <source>
        <dbReference type="Proteomes" id="UP000260025"/>
    </source>
</evidence>
<evidence type="ECO:0000256" key="14">
    <source>
        <dbReference type="ARBA" id="ARBA00038000"/>
    </source>
</evidence>
<dbReference type="EMBL" id="QVEV01000008">
    <property type="protein sequence ID" value="RGC16547.1"/>
    <property type="molecule type" value="Genomic_DNA"/>
</dbReference>
<dbReference type="Pfam" id="PF17755">
    <property type="entry name" value="UvrA_DNA-bind"/>
    <property type="match status" value="1"/>
</dbReference>
<evidence type="ECO:0000256" key="11">
    <source>
        <dbReference type="ARBA" id="ARBA00022881"/>
    </source>
</evidence>
<keyword evidence="7" id="KW-0228">DNA excision</keyword>
<evidence type="ECO:0000256" key="15">
    <source>
        <dbReference type="ARBA" id="ARBA00039316"/>
    </source>
</evidence>
<evidence type="ECO:0000256" key="8">
    <source>
        <dbReference type="ARBA" id="ARBA00022771"/>
    </source>
</evidence>
<keyword evidence="6" id="KW-0227">DNA damage</keyword>
<dbReference type="Gene3D" id="1.20.1580.10">
    <property type="entry name" value="ABC transporter ATPase like domain"/>
    <property type="match status" value="2"/>
</dbReference>
<dbReference type="SUPFAM" id="SSF52540">
    <property type="entry name" value="P-loop containing nucleoside triphosphate hydrolases"/>
    <property type="match status" value="2"/>
</dbReference>
<comment type="similarity">
    <text evidence="14">Belongs to the ABC transporter superfamily. UvrA family.</text>
</comment>
<dbReference type="PROSITE" id="PS00211">
    <property type="entry name" value="ABC_TRANSPORTER_1"/>
    <property type="match status" value="1"/>
</dbReference>
<dbReference type="OrthoDB" id="9809851at2"/>
<reference evidence="18 19" key="1">
    <citation type="submission" date="2018-08" db="EMBL/GenBank/DDBJ databases">
        <title>A genome reference for cultivated species of the human gut microbiota.</title>
        <authorList>
            <person name="Zou Y."/>
            <person name="Xue W."/>
            <person name="Luo G."/>
        </authorList>
    </citation>
    <scope>NUCLEOTIDE SEQUENCE [LARGE SCALE GENOMIC DNA]</scope>
    <source>
        <strain evidence="18 19">OF01-2LB</strain>
    </source>
</reference>
<dbReference type="PANTHER" id="PTHR43152">
    <property type="entry name" value="UVRABC SYSTEM PROTEIN A"/>
    <property type="match status" value="1"/>
</dbReference>
<dbReference type="Pfam" id="PF00005">
    <property type="entry name" value="ABC_tran"/>
    <property type="match status" value="2"/>
</dbReference>
<feature type="domain" description="ABC transporter" evidence="17">
    <location>
        <begin position="485"/>
        <end position="801"/>
    </location>
</feature>
<dbReference type="Gene3D" id="1.10.8.280">
    <property type="entry name" value="ABC transporter ATPase domain-like"/>
    <property type="match status" value="1"/>
</dbReference>
<dbReference type="GO" id="GO:0008270">
    <property type="term" value="F:zinc ion binding"/>
    <property type="evidence" value="ECO:0007669"/>
    <property type="project" value="UniProtKB-KW"/>
</dbReference>
<comment type="subcellular location">
    <subcellularLocation>
        <location evidence="1">Cytoplasm</location>
    </subcellularLocation>
</comment>
<keyword evidence="10" id="KW-0067">ATP-binding</keyword>
<dbReference type="InterPro" id="IPR017871">
    <property type="entry name" value="ABC_transporter-like_CS"/>
</dbReference>
<accession>A0A3E2VYH2</accession>
<evidence type="ECO:0000256" key="4">
    <source>
        <dbReference type="ARBA" id="ARBA00022737"/>
    </source>
</evidence>
<organism evidence="18 19">
    <name type="scientific">Clostridium innocuum</name>
    <dbReference type="NCBI Taxonomy" id="1522"/>
    <lineage>
        <taxon>Bacteria</taxon>
        <taxon>Bacillati</taxon>
        <taxon>Bacillota</taxon>
        <taxon>Clostridia</taxon>
        <taxon>Eubacteriales</taxon>
        <taxon>Clostridiaceae</taxon>
        <taxon>Clostridium</taxon>
    </lineage>
</organism>
<dbReference type="AlphaFoldDB" id="A0A3E2VYH2"/>
<proteinExistence type="inferred from homology"/>
<keyword evidence="3" id="KW-0479">Metal-binding</keyword>
<dbReference type="GO" id="GO:0004518">
    <property type="term" value="F:nuclease activity"/>
    <property type="evidence" value="ECO:0007669"/>
    <property type="project" value="UniProtKB-KW"/>
</dbReference>
<dbReference type="GO" id="GO:0005524">
    <property type="term" value="F:ATP binding"/>
    <property type="evidence" value="ECO:0007669"/>
    <property type="project" value="UniProtKB-KW"/>
</dbReference>
<dbReference type="InterPro" id="IPR027417">
    <property type="entry name" value="P-loop_NTPase"/>
</dbReference>
<dbReference type="GO" id="GO:0006281">
    <property type="term" value="P:DNA repair"/>
    <property type="evidence" value="ECO:0007669"/>
    <property type="project" value="UniProtKB-KW"/>
</dbReference>
<feature type="domain" description="ABC transporter" evidence="17">
    <location>
        <begin position="1"/>
        <end position="475"/>
    </location>
</feature>
<protein>
    <recommendedName>
        <fullName evidence="15">UvrABC system protein A</fullName>
    </recommendedName>
    <alternativeName>
        <fullName evidence="16">Excinuclease ABC subunit A</fullName>
    </alternativeName>
</protein>